<dbReference type="EMBL" id="JAUMIS010000001">
    <property type="protein sequence ID" value="MDO3720597.1"/>
    <property type="molecule type" value="Genomic_DNA"/>
</dbReference>
<accession>A0ABT8VX81</accession>
<dbReference type="PRINTS" id="PR00481">
    <property type="entry name" value="LAMNOPPTDASE"/>
</dbReference>
<dbReference type="Gene3D" id="3.40.630.10">
    <property type="entry name" value="Zn peptidases"/>
    <property type="match status" value="1"/>
</dbReference>
<dbReference type="PANTHER" id="PTHR11963">
    <property type="entry name" value="LEUCINE AMINOPEPTIDASE-RELATED"/>
    <property type="match status" value="1"/>
</dbReference>
<name>A0ABT8VX81_9GAMM</name>
<dbReference type="PANTHER" id="PTHR11963:SF23">
    <property type="entry name" value="CYTOSOL AMINOPEPTIDASE"/>
    <property type="match status" value="1"/>
</dbReference>
<sequence length="495" mass="53707">MVLDLPKLPELKIDTDHRVPAAWDFDTSVSLVLLVPESDRKALLRAPWGDFLTLRLTDFPTSTNPVFLSGPRGHRTAILFVPDTKTTFSYATLARKALGPLMKERAITVNVISLFADVEKVSTMADALVASGMAHLFQLPRMTGKAADPVALRAMNFYGNFDDADFSTTRATAEGNNLARWLTQLPGNYLTPGLYQQYAETLATREGWASRFYGIDELKELGAGAFLSVVQASPTPDAGILHLQYRPPGVDAPPLALAGKGVCFDTGGSDLKVSGHMRGMNGDMQGSAVALGTLLALTRLKFPHPVDCWLALAENHIGPKAAKSNDVVTAMNGTTIEIVNTDAEGRMVLADTLALASRSKPRAMLDYATLTGSCVSALGQRIAGGFTNRRTWLEPIIEAGERCGERVWPFPFERDYDEDLESDLADTLQCRVEGAGDHIYAARFLSKFVDDNIGWLHVDIAPTGTHKGGLGVIPTEVQGFGVRFGVEWLQRIAES</sequence>
<comment type="caution">
    <text evidence="7">The sequence shown here is derived from an EMBL/GenBank/DDBJ whole genome shotgun (WGS) entry which is preliminary data.</text>
</comment>
<gene>
    <name evidence="7" type="ORF">QVZ43_02615</name>
</gene>
<evidence type="ECO:0000313" key="7">
    <source>
        <dbReference type="EMBL" id="MDO3720597.1"/>
    </source>
</evidence>
<evidence type="ECO:0000256" key="4">
    <source>
        <dbReference type="ARBA" id="ARBA00022801"/>
    </source>
</evidence>
<keyword evidence="5" id="KW-0464">Manganese</keyword>
<evidence type="ECO:0000256" key="1">
    <source>
        <dbReference type="ARBA" id="ARBA00009528"/>
    </source>
</evidence>
<proteinExistence type="inferred from homology"/>
<dbReference type="RefSeq" id="WP_302908754.1">
    <property type="nucleotide sequence ID" value="NZ_JAUMIS010000001.1"/>
</dbReference>
<organism evidence="7 8">
    <name type="scientific">Marinobacter suaedae</name>
    <dbReference type="NCBI Taxonomy" id="3057675"/>
    <lineage>
        <taxon>Bacteria</taxon>
        <taxon>Pseudomonadati</taxon>
        <taxon>Pseudomonadota</taxon>
        <taxon>Gammaproteobacteria</taxon>
        <taxon>Pseudomonadales</taxon>
        <taxon>Marinobacteraceae</taxon>
        <taxon>Marinobacter</taxon>
    </lineage>
</organism>
<evidence type="ECO:0000256" key="5">
    <source>
        <dbReference type="ARBA" id="ARBA00023211"/>
    </source>
</evidence>
<feature type="domain" description="Cytosol aminopeptidase" evidence="6">
    <location>
        <begin position="340"/>
        <end position="347"/>
    </location>
</feature>
<keyword evidence="2 7" id="KW-0031">Aminopeptidase</keyword>
<dbReference type="Pfam" id="PF00883">
    <property type="entry name" value="Peptidase_M17"/>
    <property type="match status" value="1"/>
</dbReference>
<evidence type="ECO:0000259" key="6">
    <source>
        <dbReference type="PROSITE" id="PS00631"/>
    </source>
</evidence>
<dbReference type="SUPFAM" id="SSF53187">
    <property type="entry name" value="Zn-dependent exopeptidases"/>
    <property type="match status" value="1"/>
</dbReference>
<dbReference type="CDD" id="cd00433">
    <property type="entry name" value="Peptidase_M17"/>
    <property type="match status" value="1"/>
</dbReference>
<keyword evidence="3" id="KW-0645">Protease</keyword>
<dbReference type="Proteomes" id="UP001168640">
    <property type="component" value="Unassembled WGS sequence"/>
</dbReference>
<comment type="similarity">
    <text evidence="1">Belongs to the peptidase M17 family.</text>
</comment>
<keyword evidence="8" id="KW-1185">Reference proteome</keyword>
<evidence type="ECO:0000256" key="2">
    <source>
        <dbReference type="ARBA" id="ARBA00022438"/>
    </source>
</evidence>
<dbReference type="PROSITE" id="PS00631">
    <property type="entry name" value="CYTOSOL_AP"/>
    <property type="match status" value="1"/>
</dbReference>
<keyword evidence="4" id="KW-0378">Hydrolase</keyword>
<evidence type="ECO:0000256" key="3">
    <source>
        <dbReference type="ARBA" id="ARBA00022670"/>
    </source>
</evidence>
<dbReference type="GO" id="GO:0004177">
    <property type="term" value="F:aminopeptidase activity"/>
    <property type="evidence" value="ECO:0007669"/>
    <property type="project" value="UniProtKB-KW"/>
</dbReference>
<protein>
    <submittedName>
        <fullName evidence="7">Leucyl aminopeptidase family protein</fullName>
    </submittedName>
</protein>
<reference evidence="7" key="1">
    <citation type="submission" date="2023-07" db="EMBL/GenBank/DDBJ databases">
        <title>Marinobacter sp. chi1 genome sequencing and assembly.</title>
        <authorList>
            <person name="Park S."/>
        </authorList>
    </citation>
    <scope>NUCLEOTIDE SEQUENCE</scope>
    <source>
        <strain evidence="7">Chi1</strain>
    </source>
</reference>
<dbReference type="InterPro" id="IPR000819">
    <property type="entry name" value="Peptidase_M17_C"/>
</dbReference>
<dbReference type="InterPro" id="IPR011356">
    <property type="entry name" value="Leucine_aapep/pepB"/>
</dbReference>
<evidence type="ECO:0000313" key="8">
    <source>
        <dbReference type="Proteomes" id="UP001168640"/>
    </source>
</evidence>